<dbReference type="SUPFAM" id="SSF57667">
    <property type="entry name" value="beta-beta-alpha zinc fingers"/>
    <property type="match status" value="1"/>
</dbReference>
<keyword evidence="3" id="KW-0677">Repeat</keyword>
<dbReference type="InterPro" id="IPR001909">
    <property type="entry name" value="KRAB"/>
</dbReference>
<evidence type="ECO:0000256" key="8">
    <source>
        <dbReference type="SAM" id="MobiDB-lite"/>
    </source>
</evidence>
<organism evidence="10 11">
    <name type="scientific">Aquarana catesbeiana</name>
    <name type="common">American bullfrog</name>
    <name type="synonym">Rana catesbeiana</name>
    <dbReference type="NCBI Taxonomy" id="8400"/>
    <lineage>
        <taxon>Eukaryota</taxon>
        <taxon>Metazoa</taxon>
        <taxon>Chordata</taxon>
        <taxon>Craniata</taxon>
        <taxon>Vertebrata</taxon>
        <taxon>Euteleostomi</taxon>
        <taxon>Amphibia</taxon>
        <taxon>Batrachia</taxon>
        <taxon>Anura</taxon>
        <taxon>Neobatrachia</taxon>
        <taxon>Ranoidea</taxon>
        <taxon>Ranidae</taxon>
        <taxon>Aquarana</taxon>
    </lineage>
</organism>
<protein>
    <recommendedName>
        <fullName evidence="9">C2H2-type domain-containing protein</fullName>
    </recommendedName>
</protein>
<evidence type="ECO:0000256" key="5">
    <source>
        <dbReference type="ARBA" id="ARBA00022833"/>
    </source>
</evidence>
<dbReference type="GO" id="GO:0006355">
    <property type="term" value="P:regulation of DNA-templated transcription"/>
    <property type="evidence" value="ECO:0007669"/>
    <property type="project" value="InterPro"/>
</dbReference>
<evidence type="ECO:0000256" key="4">
    <source>
        <dbReference type="ARBA" id="ARBA00022771"/>
    </source>
</evidence>
<evidence type="ECO:0000256" key="7">
    <source>
        <dbReference type="PROSITE-ProRule" id="PRU00042"/>
    </source>
</evidence>
<dbReference type="InterPro" id="IPR036236">
    <property type="entry name" value="Znf_C2H2_sf"/>
</dbReference>
<evidence type="ECO:0000256" key="1">
    <source>
        <dbReference type="ARBA" id="ARBA00004123"/>
    </source>
</evidence>
<dbReference type="InterPro" id="IPR013087">
    <property type="entry name" value="Znf_C2H2_type"/>
</dbReference>
<dbReference type="GO" id="GO:0005634">
    <property type="term" value="C:nucleus"/>
    <property type="evidence" value="ECO:0007669"/>
    <property type="project" value="UniProtKB-SubCell"/>
</dbReference>
<name>A0A2G9QGA3_AQUCT</name>
<dbReference type="Pfam" id="PF01352">
    <property type="entry name" value="KRAB"/>
    <property type="match status" value="1"/>
</dbReference>
<keyword evidence="2" id="KW-0479">Metal-binding</keyword>
<dbReference type="GO" id="GO:0008270">
    <property type="term" value="F:zinc ion binding"/>
    <property type="evidence" value="ECO:0007669"/>
    <property type="project" value="UniProtKB-KW"/>
</dbReference>
<accession>A0A2G9QGA3</accession>
<comment type="subcellular location">
    <subcellularLocation>
        <location evidence="1">Nucleus</location>
    </subcellularLocation>
</comment>
<keyword evidence="5" id="KW-0862">Zinc</keyword>
<evidence type="ECO:0000313" key="11">
    <source>
        <dbReference type="Proteomes" id="UP000228934"/>
    </source>
</evidence>
<dbReference type="Gene3D" id="3.30.160.60">
    <property type="entry name" value="Classic Zinc Finger"/>
    <property type="match status" value="1"/>
</dbReference>
<dbReference type="FunFam" id="3.30.160.60:FF:001498">
    <property type="entry name" value="Zinc finger protein 404"/>
    <property type="match status" value="1"/>
</dbReference>
<gene>
    <name evidence="10" type="ORF">AB205_0120530</name>
</gene>
<dbReference type="PROSITE" id="PS50157">
    <property type="entry name" value="ZINC_FINGER_C2H2_2"/>
    <property type="match status" value="1"/>
</dbReference>
<dbReference type="SUPFAM" id="SSF109640">
    <property type="entry name" value="KRAB domain (Kruppel-associated box)"/>
    <property type="match status" value="1"/>
</dbReference>
<feature type="domain" description="C2H2-type" evidence="9">
    <location>
        <begin position="80"/>
        <end position="104"/>
    </location>
</feature>
<evidence type="ECO:0000313" key="10">
    <source>
        <dbReference type="EMBL" id="PIO14642.1"/>
    </source>
</evidence>
<keyword evidence="4 7" id="KW-0863">Zinc-finger</keyword>
<feature type="compositionally biased region" description="Polar residues" evidence="8">
    <location>
        <begin position="34"/>
        <end position="47"/>
    </location>
</feature>
<sequence>MEEWEYLEGHKDLYKDVMMENQPPLTSPGIFDVGNSSEGRQISSGDYNTGDGGVAEEKLLPRIPHHRADEKILMSPEGLKECGKSFTRKGDLLTHQRSHPGERPFSC</sequence>
<reference evidence="11" key="1">
    <citation type="journal article" date="2017" name="Nat. Commun.">
        <title>The North American bullfrog draft genome provides insight into hormonal regulation of long noncoding RNA.</title>
        <authorList>
            <person name="Hammond S.A."/>
            <person name="Warren R.L."/>
            <person name="Vandervalk B.P."/>
            <person name="Kucuk E."/>
            <person name="Khan H."/>
            <person name="Gibb E.A."/>
            <person name="Pandoh P."/>
            <person name="Kirk H."/>
            <person name="Zhao Y."/>
            <person name="Jones M."/>
            <person name="Mungall A.J."/>
            <person name="Coope R."/>
            <person name="Pleasance S."/>
            <person name="Moore R.A."/>
            <person name="Holt R.A."/>
            <person name="Round J.M."/>
            <person name="Ohora S."/>
            <person name="Walle B.V."/>
            <person name="Veldhoen N."/>
            <person name="Helbing C.C."/>
            <person name="Birol I."/>
        </authorList>
    </citation>
    <scope>NUCLEOTIDE SEQUENCE [LARGE SCALE GENOMIC DNA]</scope>
</reference>
<keyword evidence="6" id="KW-0539">Nucleus</keyword>
<evidence type="ECO:0000256" key="3">
    <source>
        <dbReference type="ARBA" id="ARBA00022737"/>
    </source>
</evidence>
<evidence type="ECO:0000256" key="6">
    <source>
        <dbReference type="ARBA" id="ARBA00023242"/>
    </source>
</evidence>
<evidence type="ECO:0000259" key="9">
    <source>
        <dbReference type="PROSITE" id="PS50157"/>
    </source>
</evidence>
<dbReference type="AlphaFoldDB" id="A0A2G9QGA3"/>
<keyword evidence="11" id="KW-1185">Reference proteome</keyword>
<evidence type="ECO:0000256" key="2">
    <source>
        <dbReference type="ARBA" id="ARBA00022723"/>
    </source>
</evidence>
<dbReference type="Pfam" id="PF00096">
    <property type="entry name" value="zf-C2H2"/>
    <property type="match status" value="1"/>
</dbReference>
<dbReference type="InterPro" id="IPR036051">
    <property type="entry name" value="KRAB_dom_sf"/>
</dbReference>
<feature type="region of interest" description="Disordered" evidence="8">
    <location>
        <begin position="25"/>
        <end position="54"/>
    </location>
</feature>
<dbReference type="Proteomes" id="UP000228934">
    <property type="component" value="Unassembled WGS sequence"/>
</dbReference>
<proteinExistence type="predicted"/>
<dbReference type="EMBL" id="KV986803">
    <property type="protein sequence ID" value="PIO14642.1"/>
    <property type="molecule type" value="Genomic_DNA"/>
</dbReference>